<dbReference type="AlphaFoldDB" id="A0A8S8XG46"/>
<proteinExistence type="predicted"/>
<keyword evidence="4" id="KW-1185">Reference proteome</keyword>
<feature type="compositionally biased region" description="Basic and acidic residues" evidence="1">
    <location>
        <begin position="49"/>
        <end position="62"/>
    </location>
</feature>
<dbReference type="InterPro" id="IPR001387">
    <property type="entry name" value="Cro/C1-type_HTH"/>
</dbReference>
<organism evidence="3 4">
    <name type="scientific">Roseiterribacter gracilis</name>
    <dbReference type="NCBI Taxonomy" id="2812848"/>
    <lineage>
        <taxon>Bacteria</taxon>
        <taxon>Pseudomonadati</taxon>
        <taxon>Pseudomonadota</taxon>
        <taxon>Alphaproteobacteria</taxon>
        <taxon>Rhodospirillales</taxon>
        <taxon>Roseiterribacteraceae</taxon>
        <taxon>Roseiterribacter</taxon>
    </lineage>
</organism>
<evidence type="ECO:0000313" key="3">
    <source>
        <dbReference type="EMBL" id="GIL40942.1"/>
    </source>
</evidence>
<dbReference type="Pfam" id="PF01381">
    <property type="entry name" value="HTH_3"/>
    <property type="match status" value="1"/>
</dbReference>
<feature type="domain" description="HTH cro/C1-type" evidence="2">
    <location>
        <begin position="2"/>
        <end position="39"/>
    </location>
</feature>
<comment type="caution">
    <text evidence="3">The sequence shown here is derived from an EMBL/GenBank/DDBJ whole genome shotgun (WGS) entry which is preliminary data.</text>
</comment>
<gene>
    <name evidence="3" type="ORF">TMPK1_31790</name>
</gene>
<evidence type="ECO:0000259" key="2">
    <source>
        <dbReference type="PROSITE" id="PS50943"/>
    </source>
</evidence>
<feature type="region of interest" description="Disordered" evidence="1">
    <location>
        <begin position="47"/>
        <end position="71"/>
    </location>
</feature>
<evidence type="ECO:0000313" key="4">
    <source>
        <dbReference type="Proteomes" id="UP000681075"/>
    </source>
</evidence>
<name>A0A8S8XG46_9PROT</name>
<evidence type="ECO:0000256" key="1">
    <source>
        <dbReference type="SAM" id="MobiDB-lite"/>
    </source>
</evidence>
<reference evidence="3" key="1">
    <citation type="submission" date="2021-02" db="EMBL/GenBank/DDBJ databases">
        <title>Genome sequence of Rhodospirillales sp. strain TMPK1 isolated from soil.</title>
        <authorList>
            <person name="Nakai R."/>
            <person name="Kusada H."/>
            <person name="Tamaki H."/>
        </authorList>
    </citation>
    <scope>NUCLEOTIDE SEQUENCE</scope>
    <source>
        <strain evidence="3">TMPK1</strain>
    </source>
</reference>
<dbReference type="CDD" id="cd00093">
    <property type="entry name" value="HTH_XRE"/>
    <property type="match status" value="1"/>
</dbReference>
<dbReference type="Proteomes" id="UP000681075">
    <property type="component" value="Unassembled WGS sequence"/>
</dbReference>
<dbReference type="Gene3D" id="1.10.260.40">
    <property type="entry name" value="lambda repressor-like DNA-binding domains"/>
    <property type="match status" value="1"/>
</dbReference>
<sequence length="71" mass="7798">MRLGVTAARISEIERGNYASSVDSVERLAKALGVKIADLFDESGSLALPEERAPRKSEEGRLPRAKTKKRD</sequence>
<dbReference type="GO" id="GO:0003677">
    <property type="term" value="F:DNA binding"/>
    <property type="evidence" value="ECO:0007669"/>
    <property type="project" value="InterPro"/>
</dbReference>
<dbReference type="PROSITE" id="PS50943">
    <property type="entry name" value="HTH_CROC1"/>
    <property type="match status" value="1"/>
</dbReference>
<accession>A0A8S8XG46</accession>
<dbReference type="InterPro" id="IPR010982">
    <property type="entry name" value="Lambda_DNA-bd_dom_sf"/>
</dbReference>
<protein>
    <recommendedName>
        <fullName evidence="2">HTH cro/C1-type domain-containing protein</fullName>
    </recommendedName>
</protein>
<dbReference type="EMBL" id="BOPV01000001">
    <property type="protein sequence ID" value="GIL40942.1"/>
    <property type="molecule type" value="Genomic_DNA"/>
</dbReference>
<dbReference type="SUPFAM" id="SSF47413">
    <property type="entry name" value="lambda repressor-like DNA-binding domains"/>
    <property type="match status" value="1"/>
</dbReference>